<dbReference type="Proteomes" id="UP000324091">
    <property type="component" value="Chromosome 22"/>
</dbReference>
<name>A0A5C6NF07_9TELE</name>
<accession>A0A5C6NF07</accession>
<proteinExistence type="predicted"/>
<keyword evidence="3" id="KW-1185">Reference proteome</keyword>
<evidence type="ECO:0000313" key="3">
    <source>
        <dbReference type="Proteomes" id="UP000324091"/>
    </source>
</evidence>
<feature type="non-terminal residue" evidence="2">
    <location>
        <position position="1"/>
    </location>
</feature>
<dbReference type="EMBL" id="RHFK02000015">
    <property type="protein sequence ID" value="TWW64580.1"/>
    <property type="molecule type" value="Genomic_DNA"/>
</dbReference>
<comment type="caution">
    <text evidence="2">The sequence shown here is derived from an EMBL/GenBank/DDBJ whole genome shotgun (WGS) entry which is preliminary data.</text>
</comment>
<organism evidence="2 3">
    <name type="scientific">Takifugu flavidus</name>
    <name type="common">sansaifugu</name>
    <dbReference type="NCBI Taxonomy" id="433684"/>
    <lineage>
        <taxon>Eukaryota</taxon>
        <taxon>Metazoa</taxon>
        <taxon>Chordata</taxon>
        <taxon>Craniata</taxon>
        <taxon>Vertebrata</taxon>
        <taxon>Euteleostomi</taxon>
        <taxon>Actinopterygii</taxon>
        <taxon>Neopterygii</taxon>
        <taxon>Teleostei</taxon>
        <taxon>Neoteleostei</taxon>
        <taxon>Acanthomorphata</taxon>
        <taxon>Eupercaria</taxon>
        <taxon>Tetraodontiformes</taxon>
        <taxon>Tetradontoidea</taxon>
        <taxon>Tetraodontidae</taxon>
        <taxon>Takifugu</taxon>
    </lineage>
</organism>
<reference evidence="2 3" key="1">
    <citation type="submission" date="2019-04" db="EMBL/GenBank/DDBJ databases">
        <title>Chromosome genome assembly for Takifugu flavidus.</title>
        <authorList>
            <person name="Xiao S."/>
        </authorList>
    </citation>
    <scope>NUCLEOTIDE SEQUENCE [LARGE SCALE GENOMIC DNA]</scope>
    <source>
        <strain evidence="2">HTHZ2018</strain>
        <tissue evidence="2">Muscle</tissue>
    </source>
</reference>
<evidence type="ECO:0000313" key="2">
    <source>
        <dbReference type="EMBL" id="TWW64580.1"/>
    </source>
</evidence>
<evidence type="ECO:0000256" key="1">
    <source>
        <dbReference type="SAM" id="MobiDB-lite"/>
    </source>
</evidence>
<protein>
    <submittedName>
        <fullName evidence="2">Uncharacterized protein</fullName>
    </submittedName>
</protein>
<gene>
    <name evidence="2" type="ORF">D4764_22G0002270</name>
</gene>
<feature type="compositionally biased region" description="Basic and acidic residues" evidence="1">
    <location>
        <begin position="99"/>
        <end position="114"/>
    </location>
</feature>
<dbReference type="AlphaFoldDB" id="A0A5C6NF07"/>
<feature type="region of interest" description="Disordered" evidence="1">
    <location>
        <begin position="92"/>
        <end position="144"/>
    </location>
</feature>
<sequence>AAHRLPSTSPTFLSIPGGSFCGSAGSPELLVAPLQRAARGDLQMRTVSAPGNGAAMLTLATTALAFSFMKTGMIVSVVRKVLTHPLPSWMEGYQATTDGKSRSQKKEQKLHWTADDSVEFPNSLPGQTRTPEKFGHIPETSDFF</sequence>